<name>A0A226WR32_CABSO</name>
<evidence type="ECO:0000313" key="2">
    <source>
        <dbReference type="Proteomes" id="UP000214720"/>
    </source>
</evidence>
<organism evidence="1 2">
    <name type="scientific">Caballeronia sordidicola</name>
    <name type="common">Burkholderia sordidicola</name>
    <dbReference type="NCBI Taxonomy" id="196367"/>
    <lineage>
        <taxon>Bacteria</taxon>
        <taxon>Pseudomonadati</taxon>
        <taxon>Pseudomonadota</taxon>
        <taxon>Betaproteobacteria</taxon>
        <taxon>Burkholderiales</taxon>
        <taxon>Burkholderiaceae</taxon>
        <taxon>Caballeronia</taxon>
    </lineage>
</organism>
<dbReference type="EMBL" id="MTHB01000246">
    <property type="protein sequence ID" value="OXC73651.1"/>
    <property type="molecule type" value="Genomic_DNA"/>
</dbReference>
<gene>
    <name evidence="1" type="ORF">BSU04_36270</name>
</gene>
<evidence type="ECO:0000313" key="1">
    <source>
        <dbReference type="EMBL" id="OXC73651.1"/>
    </source>
</evidence>
<protein>
    <submittedName>
        <fullName evidence="1">Putative transcription regulator protein of MDR efflux pump cluster</fullName>
    </submittedName>
</protein>
<sequence length="71" mass="8053">MLPHYRPAAVPVSVAYLRHRLVPPRVRAFGNWLAELFETARHVGHALPHKLPHELSGMRPILRGMEADELA</sequence>
<reference evidence="2" key="1">
    <citation type="submission" date="2017-01" db="EMBL/GenBank/DDBJ databases">
        <title>Genome Analysis of Deinococcus marmoris KOPRI26562.</title>
        <authorList>
            <person name="Kim J.H."/>
            <person name="Oh H.-M."/>
        </authorList>
    </citation>
    <scope>NUCLEOTIDE SEQUENCE [LARGE SCALE GENOMIC DNA]</scope>
    <source>
        <strain evidence="2">PAMC 26633</strain>
    </source>
</reference>
<dbReference type="AlphaFoldDB" id="A0A226WR32"/>
<dbReference type="RefSeq" id="WP_089164747.1">
    <property type="nucleotide sequence ID" value="NZ_MTHB01000246.1"/>
</dbReference>
<comment type="caution">
    <text evidence="1">The sequence shown here is derived from an EMBL/GenBank/DDBJ whole genome shotgun (WGS) entry which is preliminary data.</text>
</comment>
<dbReference type="Proteomes" id="UP000214720">
    <property type="component" value="Unassembled WGS sequence"/>
</dbReference>
<accession>A0A226WR32</accession>
<proteinExistence type="predicted"/>